<proteinExistence type="predicted"/>
<dbReference type="GO" id="GO:0003677">
    <property type="term" value="F:DNA binding"/>
    <property type="evidence" value="ECO:0007669"/>
    <property type="project" value="TreeGrafter"/>
</dbReference>
<dbReference type="Gene3D" id="3.30.420.10">
    <property type="entry name" value="Ribonuclease H-like superfamily/Ribonuclease H"/>
    <property type="match status" value="1"/>
</dbReference>
<dbReference type="PANTHER" id="PTHR19303:SF74">
    <property type="entry name" value="POGO TRANSPOSABLE ELEMENT WITH KRAB DOMAIN"/>
    <property type="match status" value="1"/>
</dbReference>
<dbReference type="InterPro" id="IPR004875">
    <property type="entry name" value="DDE_SF_endonuclease_dom"/>
</dbReference>
<accession>A0A8J2RPU7</accession>
<evidence type="ECO:0000259" key="3">
    <source>
        <dbReference type="Pfam" id="PF03184"/>
    </source>
</evidence>
<sequence>MSQPSEYKFTDEEIFDGDETNNPTVVDPQNIVAEKGVKAVSSSVGGEQGINVSMLAFVNAAGKAFPGTFIFPRVKVNLTKMINLPDGFLPLACPSGWMTSELFLKSLQHLLKHVKCSPEKKPILLILDNHTSHISYPVVEFCKKSGIVLFTLPPHTSHVTQPLDKCLFGPMKSDISQEHRHWMRNNPGKRISIYDVPQLTKVPYKRRFNSKNIKSAFAACGIYPFNRHAIPEHMFAPSSVTDLPYVTPPNATEGMNSLSPLLSQRDSQQDGLADIVNRHLSQQGEVCIDVQADNVLPSNSTSQQDGMSHYLLTINSGKLQLTPISTSSTLLTSPVLPLSITEKPSKELPRKSFTPEEVLPHPRVAQTGPRVPRNKNRGSSRVLTNSPEIAKLKEAHNVKELKEKNRILRENNKLCRIQKETNNKACTAKTSATTLRTQSKSVHTTPTLPLLDSATAKSTKNKSKSKCNNENVDPDKNYSPSLKSKTTIQRTRIPREVKRVLFLG</sequence>
<evidence type="ECO:0000256" key="2">
    <source>
        <dbReference type="SAM" id="MobiDB-lite"/>
    </source>
</evidence>
<dbReference type="InterPro" id="IPR036397">
    <property type="entry name" value="RNaseH_sf"/>
</dbReference>
<dbReference type="PANTHER" id="PTHR19303">
    <property type="entry name" value="TRANSPOSON"/>
    <property type="match status" value="1"/>
</dbReference>
<evidence type="ECO:0000256" key="1">
    <source>
        <dbReference type="SAM" id="Coils"/>
    </source>
</evidence>
<reference evidence="4" key="1">
    <citation type="submission" date="2021-11" db="EMBL/GenBank/DDBJ databases">
        <authorList>
            <person name="Schell T."/>
        </authorList>
    </citation>
    <scope>NUCLEOTIDE SEQUENCE</scope>
    <source>
        <strain evidence="4">M5</strain>
    </source>
</reference>
<organism evidence="4 5">
    <name type="scientific">Daphnia galeata</name>
    <dbReference type="NCBI Taxonomy" id="27404"/>
    <lineage>
        <taxon>Eukaryota</taxon>
        <taxon>Metazoa</taxon>
        <taxon>Ecdysozoa</taxon>
        <taxon>Arthropoda</taxon>
        <taxon>Crustacea</taxon>
        <taxon>Branchiopoda</taxon>
        <taxon>Diplostraca</taxon>
        <taxon>Cladocera</taxon>
        <taxon>Anomopoda</taxon>
        <taxon>Daphniidae</taxon>
        <taxon>Daphnia</taxon>
    </lineage>
</organism>
<feature type="region of interest" description="Disordered" evidence="2">
    <location>
        <begin position="455"/>
        <end position="488"/>
    </location>
</feature>
<evidence type="ECO:0000313" key="5">
    <source>
        <dbReference type="Proteomes" id="UP000789390"/>
    </source>
</evidence>
<comment type="caution">
    <text evidence="4">The sequence shown here is derived from an EMBL/GenBank/DDBJ whole genome shotgun (WGS) entry which is preliminary data.</text>
</comment>
<feature type="coiled-coil region" evidence="1">
    <location>
        <begin position="391"/>
        <end position="418"/>
    </location>
</feature>
<dbReference type="Proteomes" id="UP000789390">
    <property type="component" value="Unassembled WGS sequence"/>
</dbReference>
<protein>
    <recommendedName>
        <fullName evidence="3">DDE-1 domain-containing protein</fullName>
    </recommendedName>
</protein>
<dbReference type="GO" id="GO:0005634">
    <property type="term" value="C:nucleus"/>
    <property type="evidence" value="ECO:0007669"/>
    <property type="project" value="TreeGrafter"/>
</dbReference>
<feature type="domain" description="DDE-1" evidence="3">
    <location>
        <begin position="95"/>
        <end position="187"/>
    </location>
</feature>
<gene>
    <name evidence="4" type="ORF">DGAL_LOCUS8025</name>
</gene>
<feature type="compositionally biased region" description="Polar residues" evidence="2">
    <location>
        <begin position="478"/>
        <end position="488"/>
    </location>
</feature>
<evidence type="ECO:0000313" key="4">
    <source>
        <dbReference type="EMBL" id="CAH0105068.1"/>
    </source>
</evidence>
<keyword evidence="5" id="KW-1185">Reference proteome</keyword>
<keyword evidence="1" id="KW-0175">Coiled coil</keyword>
<dbReference type="OrthoDB" id="4327074at2759"/>
<dbReference type="Pfam" id="PF03184">
    <property type="entry name" value="DDE_1"/>
    <property type="match status" value="1"/>
</dbReference>
<dbReference type="EMBL" id="CAKKLH010000168">
    <property type="protein sequence ID" value="CAH0105068.1"/>
    <property type="molecule type" value="Genomic_DNA"/>
</dbReference>
<name>A0A8J2RPU7_9CRUS</name>
<dbReference type="InterPro" id="IPR050863">
    <property type="entry name" value="CenT-Element_Derived"/>
</dbReference>
<dbReference type="AlphaFoldDB" id="A0A8J2RPU7"/>
<feature type="region of interest" description="Disordered" evidence="2">
    <location>
        <begin position="1"/>
        <end position="21"/>
    </location>
</feature>